<evidence type="ECO:0000313" key="11">
    <source>
        <dbReference type="Proteomes" id="UP000242432"/>
    </source>
</evidence>
<dbReference type="Pfam" id="PF00425">
    <property type="entry name" value="Chorismate_bind"/>
    <property type="match status" value="1"/>
</dbReference>
<reference evidence="11" key="1">
    <citation type="submission" date="2017-02" db="EMBL/GenBank/DDBJ databases">
        <authorList>
            <person name="Varghese N."/>
            <person name="Submissions S."/>
        </authorList>
    </citation>
    <scope>NUCLEOTIDE SEQUENCE [LARGE SCALE GENOMIC DNA]</scope>
    <source>
        <strain evidence="11">DSM 3072</strain>
    </source>
</reference>
<keyword evidence="4" id="KW-0479">Metal-binding</keyword>
<keyword evidence="11" id="KW-1185">Reference proteome</keyword>
<keyword evidence="5" id="KW-0460">Magnesium</keyword>
<dbReference type="InterPro" id="IPR015890">
    <property type="entry name" value="Chorismate_C"/>
</dbReference>
<dbReference type="GO" id="GO:0000162">
    <property type="term" value="P:L-tryptophan biosynthetic process"/>
    <property type="evidence" value="ECO:0007669"/>
    <property type="project" value="TreeGrafter"/>
</dbReference>
<comment type="cofactor">
    <cofactor evidence="1">
        <name>Mg(2+)</name>
        <dbReference type="ChEBI" id="CHEBI:18420"/>
    </cofactor>
</comment>
<evidence type="ECO:0000256" key="2">
    <source>
        <dbReference type="ARBA" id="ARBA00009562"/>
    </source>
</evidence>
<dbReference type="GO" id="GO:0046872">
    <property type="term" value="F:metal ion binding"/>
    <property type="evidence" value="ECO:0007669"/>
    <property type="project" value="UniProtKB-KW"/>
</dbReference>
<dbReference type="InterPro" id="IPR019999">
    <property type="entry name" value="Anth_synth_I-like"/>
</dbReference>
<evidence type="ECO:0000259" key="8">
    <source>
        <dbReference type="Pfam" id="PF00425"/>
    </source>
</evidence>
<dbReference type="InterPro" id="IPR006805">
    <property type="entry name" value="Anth_synth_I_N"/>
</dbReference>
<comment type="similarity">
    <text evidence="2">Belongs to the anthranilate synthase component I family.</text>
</comment>
<sequence>MKSIAFDTKYLKEAHLFYKEYCHRDNTILYESAEIIDKSGVQSLIGVSAALKITCEDLKVKAQALNRNGKALLKLIANELNLTASEDSLTVAYSRPDHEMDEESRLKAPNPFEVLRKTIVSIKGCKNIFIGGLISFDYINNFEYIGDLKKGENPCPDYGFYVFDIAIRSNHQKQQTQIDAYVFDEDSYKEIAFETLDLRDKIDDFNQEDALVIKKVTPKIEPDLDDEKFGEIVAKVKQHIIDGDAFQVVPSRTFKHRCNDPLLAYSYLKKLNPSPYMYYIKDPEYIIFGASPEYAVRFEAEQRRVSISPIAGTRARGLNEDGTINKELDSRIELELRTDTKEVAEHLMLVDLARNDLARISKCGSRYVDNMLHIDKYQSVMHLVSDVHAVLRDDLDALHAYCACMNMGTLSGAPKIKAHELIYKYEGKKRGSYGGVIGILSEDGSMDTCIAIRSAFVKGNTAYVQAGCGVVFDSDIKAECQETVNKAKSVLCALALADKE</sequence>
<dbReference type="GO" id="GO:0004049">
    <property type="term" value="F:anthranilate synthase activity"/>
    <property type="evidence" value="ECO:0007669"/>
    <property type="project" value="UniProtKB-EC"/>
</dbReference>
<comment type="catalytic activity">
    <reaction evidence="7">
        <text>chorismate + L-glutamine = anthranilate + pyruvate + L-glutamate + H(+)</text>
        <dbReference type="Rhea" id="RHEA:21732"/>
        <dbReference type="ChEBI" id="CHEBI:15361"/>
        <dbReference type="ChEBI" id="CHEBI:15378"/>
        <dbReference type="ChEBI" id="CHEBI:16567"/>
        <dbReference type="ChEBI" id="CHEBI:29748"/>
        <dbReference type="ChEBI" id="CHEBI:29985"/>
        <dbReference type="ChEBI" id="CHEBI:58359"/>
        <dbReference type="EC" id="4.1.3.27"/>
    </reaction>
</comment>
<dbReference type="STRING" id="83771.SAMN02910357_01303"/>
<protein>
    <recommendedName>
        <fullName evidence="3">anthranilate synthase</fullName>
        <ecNumber evidence="3">4.1.3.27</ecNumber>
    </recommendedName>
</protein>
<dbReference type="EC" id="4.1.3.27" evidence="3"/>
<dbReference type="AlphaFoldDB" id="A0A1T4V9R5"/>
<feature type="domain" description="Chorismate-utilising enzyme C-terminal" evidence="8">
    <location>
        <begin position="226"/>
        <end position="486"/>
    </location>
</feature>
<proteinExistence type="inferred from homology"/>
<evidence type="ECO:0000259" key="9">
    <source>
        <dbReference type="Pfam" id="PF04715"/>
    </source>
</evidence>
<dbReference type="EMBL" id="FUXX01000015">
    <property type="protein sequence ID" value="SKA61652.1"/>
    <property type="molecule type" value="Genomic_DNA"/>
</dbReference>
<evidence type="ECO:0000256" key="1">
    <source>
        <dbReference type="ARBA" id="ARBA00001946"/>
    </source>
</evidence>
<dbReference type="NCBIfam" id="TIGR00565">
    <property type="entry name" value="trpE_proteo"/>
    <property type="match status" value="1"/>
</dbReference>
<accession>A0A1T4V9R5</accession>
<evidence type="ECO:0000256" key="7">
    <source>
        <dbReference type="ARBA" id="ARBA00047683"/>
    </source>
</evidence>
<evidence type="ECO:0000256" key="3">
    <source>
        <dbReference type="ARBA" id="ARBA00012266"/>
    </source>
</evidence>
<dbReference type="SUPFAM" id="SSF56322">
    <property type="entry name" value="ADC synthase"/>
    <property type="match status" value="1"/>
</dbReference>
<dbReference type="InterPro" id="IPR005801">
    <property type="entry name" value="ADC_synthase"/>
</dbReference>
<evidence type="ECO:0000256" key="5">
    <source>
        <dbReference type="ARBA" id="ARBA00022842"/>
    </source>
</evidence>
<dbReference type="Proteomes" id="UP000242432">
    <property type="component" value="Unassembled WGS sequence"/>
</dbReference>
<evidence type="ECO:0000313" key="10">
    <source>
        <dbReference type="EMBL" id="SKA61652.1"/>
    </source>
</evidence>
<dbReference type="PRINTS" id="PR00095">
    <property type="entry name" value="ANTSNTHASEI"/>
</dbReference>
<organism evidence="10 11">
    <name type="scientific">Succinivibrio dextrinosolvens DSM 3072</name>
    <dbReference type="NCBI Taxonomy" id="1123324"/>
    <lineage>
        <taxon>Bacteria</taxon>
        <taxon>Pseudomonadati</taxon>
        <taxon>Pseudomonadota</taxon>
        <taxon>Gammaproteobacteria</taxon>
        <taxon>Aeromonadales</taxon>
        <taxon>Succinivibrionaceae</taxon>
        <taxon>Succinivibrio</taxon>
    </lineage>
</organism>
<evidence type="ECO:0000256" key="4">
    <source>
        <dbReference type="ARBA" id="ARBA00022723"/>
    </source>
</evidence>
<dbReference type="PANTHER" id="PTHR11236">
    <property type="entry name" value="AMINOBENZOATE/ANTHRANILATE SYNTHASE"/>
    <property type="match status" value="1"/>
</dbReference>
<keyword evidence="6" id="KW-0456">Lyase</keyword>
<feature type="domain" description="Anthranilate synthase component I N-terminal" evidence="9">
    <location>
        <begin position="21"/>
        <end position="177"/>
    </location>
</feature>
<dbReference type="RefSeq" id="WP_078928621.1">
    <property type="nucleotide sequence ID" value="NZ_FUXX01000015.1"/>
</dbReference>
<gene>
    <name evidence="10" type="ORF">SAMN02745213_01121</name>
</gene>
<dbReference type="Gene3D" id="3.60.120.10">
    <property type="entry name" value="Anthranilate synthase"/>
    <property type="match status" value="1"/>
</dbReference>
<name>A0A1T4V9R5_9GAMM</name>
<dbReference type="PANTHER" id="PTHR11236:SF49">
    <property type="entry name" value="ANTHRANILATE SYNTHASE COMPONENT 1"/>
    <property type="match status" value="1"/>
</dbReference>
<evidence type="ECO:0000256" key="6">
    <source>
        <dbReference type="ARBA" id="ARBA00023239"/>
    </source>
</evidence>
<dbReference type="NCBIfam" id="NF010079">
    <property type="entry name" value="PRK13564.1"/>
    <property type="match status" value="1"/>
</dbReference>
<dbReference type="Pfam" id="PF04715">
    <property type="entry name" value="Anth_synt_I_N"/>
    <property type="match status" value="1"/>
</dbReference>
<dbReference type="InterPro" id="IPR005257">
    <property type="entry name" value="Anth_synth_I_TrpE"/>
</dbReference>